<dbReference type="Gene3D" id="3.80.10.10">
    <property type="entry name" value="Ribonuclease Inhibitor"/>
    <property type="match status" value="2"/>
</dbReference>
<dbReference type="SMART" id="SM00365">
    <property type="entry name" value="LRR_SD22"/>
    <property type="match status" value="1"/>
</dbReference>
<evidence type="ECO:0000256" key="2">
    <source>
        <dbReference type="SAM" id="SignalP"/>
    </source>
</evidence>
<dbReference type="PROSITE" id="PS51450">
    <property type="entry name" value="LRR"/>
    <property type="match status" value="1"/>
</dbReference>
<dbReference type="InterPro" id="IPR001611">
    <property type="entry name" value="Leu-rich_rpt"/>
</dbReference>
<dbReference type="Proteomes" id="UP001497497">
    <property type="component" value="Unassembled WGS sequence"/>
</dbReference>
<sequence length="372" mass="41349">MIFRTKFLILMTAFLFAMIDGYKCDTLSCLPEECHALDPEALCEGGNYTTIPDFDSCGFHLTELAFSGSVISSLTDNSIPSGLTQLTFDETIIYHISDGAFNKVAGTLSYLAFNSALSGKIPDAFLKLNALRSLELNAIQMTDWNIPVIQKLGLTLTYLGTTNVGLVTWPSWFTYFKALTELRFSTTKFTDIPENAFVNTTATLTSLELSYGNLTRIPKEIFYLKSLTELYLYVNQITVIENLPHEVTTLDLNGNYIEEIYSDSFHVASKLEDVTLNNNPITRIASDAFVSTPNLKYLHLIGTKLTRMPLAVSSLRQLAKLEFGEDKTLICTCLEASLGDWILSLPSLSISGECNSIDIREFFTKLASQCPV</sequence>
<keyword evidence="1 2" id="KW-0732">Signal</keyword>
<dbReference type="EMBL" id="CAXITT010001035">
    <property type="protein sequence ID" value="CAL1547653.1"/>
    <property type="molecule type" value="Genomic_DNA"/>
</dbReference>
<keyword evidence="4" id="KW-1185">Reference proteome</keyword>
<evidence type="ECO:0000256" key="1">
    <source>
        <dbReference type="ARBA" id="ARBA00022729"/>
    </source>
</evidence>
<dbReference type="InterPro" id="IPR032675">
    <property type="entry name" value="LRR_dom_sf"/>
</dbReference>
<feature type="chain" id="PRO_5043483490" evidence="2">
    <location>
        <begin position="22"/>
        <end position="372"/>
    </location>
</feature>
<dbReference type="GO" id="GO:0031012">
    <property type="term" value="C:extracellular matrix"/>
    <property type="evidence" value="ECO:0007669"/>
    <property type="project" value="TreeGrafter"/>
</dbReference>
<comment type="caution">
    <text evidence="3">The sequence shown here is derived from an EMBL/GenBank/DDBJ whole genome shotgun (WGS) entry which is preliminary data.</text>
</comment>
<dbReference type="AlphaFoldDB" id="A0AAV2ILW9"/>
<reference evidence="3 4" key="1">
    <citation type="submission" date="2024-04" db="EMBL/GenBank/DDBJ databases">
        <authorList>
            <consortium name="Genoscope - CEA"/>
            <person name="William W."/>
        </authorList>
    </citation>
    <scope>NUCLEOTIDE SEQUENCE [LARGE SCALE GENOMIC DNA]</scope>
</reference>
<dbReference type="GO" id="GO:0005615">
    <property type="term" value="C:extracellular space"/>
    <property type="evidence" value="ECO:0007669"/>
    <property type="project" value="TreeGrafter"/>
</dbReference>
<name>A0AAV2ILW9_LYMST</name>
<accession>A0AAV2ILW9</accession>
<dbReference type="PANTHER" id="PTHR24373">
    <property type="entry name" value="SLIT RELATED LEUCINE-RICH REPEAT NEURONAL PROTEIN"/>
    <property type="match status" value="1"/>
</dbReference>
<dbReference type="SUPFAM" id="SSF52058">
    <property type="entry name" value="L domain-like"/>
    <property type="match status" value="1"/>
</dbReference>
<evidence type="ECO:0000313" key="4">
    <source>
        <dbReference type="Proteomes" id="UP001497497"/>
    </source>
</evidence>
<dbReference type="InterPro" id="IPR026906">
    <property type="entry name" value="LRR_5"/>
</dbReference>
<dbReference type="Pfam" id="PF13855">
    <property type="entry name" value="LRR_8"/>
    <property type="match status" value="1"/>
</dbReference>
<evidence type="ECO:0000313" key="3">
    <source>
        <dbReference type="EMBL" id="CAL1547653.1"/>
    </source>
</evidence>
<dbReference type="Pfam" id="PF13306">
    <property type="entry name" value="LRR_5"/>
    <property type="match status" value="1"/>
</dbReference>
<dbReference type="PANTHER" id="PTHR24373:SF370">
    <property type="entry name" value="FISH-LIPS, ISOFORM E"/>
    <property type="match status" value="1"/>
</dbReference>
<dbReference type="InterPro" id="IPR050328">
    <property type="entry name" value="Dev_Immune_Receptor"/>
</dbReference>
<gene>
    <name evidence="3" type="ORF">GSLYS_00020970001</name>
</gene>
<feature type="signal peptide" evidence="2">
    <location>
        <begin position="1"/>
        <end position="21"/>
    </location>
</feature>
<protein>
    <submittedName>
        <fullName evidence="3">Uncharacterized protein</fullName>
    </submittedName>
</protein>
<organism evidence="3 4">
    <name type="scientific">Lymnaea stagnalis</name>
    <name type="common">Great pond snail</name>
    <name type="synonym">Helix stagnalis</name>
    <dbReference type="NCBI Taxonomy" id="6523"/>
    <lineage>
        <taxon>Eukaryota</taxon>
        <taxon>Metazoa</taxon>
        <taxon>Spiralia</taxon>
        <taxon>Lophotrochozoa</taxon>
        <taxon>Mollusca</taxon>
        <taxon>Gastropoda</taxon>
        <taxon>Heterobranchia</taxon>
        <taxon>Euthyneura</taxon>
        <taxon>Panpulmonata</taxon>
        <taxon>Hygrophila</taxon>
        <taxon>Lymnaeoidea</taxon>
        <taxon>Lymnaeidae</taxon>
        <taxon>Lymnaea</taxon>
    </lineage>
</organism>
<proteinExistence type="predicted"/>